<evidence type="ECO:0000313" key="4">
    <source>
        <dbReference type="EMBL" id="KGJ87214.1"/>
    </source>
</evidence>
<dbReference type="PANTHER" id="PTHR43046">
    <property type="entry name" value="GDP-MANNOSE MANNOSYL HYDROLASE"/>
    <property type="match status" value="1"/>
</dbReference>
<dbReference type="CDD" id="cd02883">
    <property type="entry name" value="NUDIX_Hydrolase"/>
    <property type="match status" value="1"/>
</dbReference>
<protein>
    <submittedName>
        <fullName evidence="4">NUDIX hydrolase</fullName>
    </submittedName>
</protein>
<comment type="caution">
    <text evidence="4">The sequence shown here is derived from an EMBL/GenBank/DDBJ whole genome shotgun (WGS) entry which is preliminary data.</text>
</comment>
<dbReference type="PATRIC" id="fig|28229.4.peg.4104"/>
<evidence type="ECO:0000313" key="5">
    <source>
        <dbReference type="Proteomes" id="UP000029843"/>
    </source>
</evidence>
<evidence type="ECO:0000259" key="3">
    <source>
        <dbReference type="PROSITE" id="PS51462"/>
    </source>
</evidence>
<sequence>MPHSLMRLLKSTVHSDINDLSAKQFTRKATRAIVLKGDNILLLYTKRYHDYSLPGGGIDEGESNIDGLIRELKEETGAHSIQNVKAFGLYEEFRPWHKEGFDIVHMQSYCYTCTIDDELLEPELEAHELSNGMHPVWMNIHQAIVHNEETIAKSDKKGLSIERETFLLKLIVSELLNEAVPSVVS</sequence>
<evidence type="ECO:0000256" key="2">
    <source>
        <dbReference type="ARBA" id="ARBA00022801"/>
    </source>
</evidence>
<dbReference type="AlphaFoldDB" id="A0A099K915"/>
<dbReference type="GO" id="GO:0016787">
    <property type="term" value="F:hydrolase activity"/>
    <property type="evidence" value="ECO:0007669"/>
    <property type="project" value="UniProtKB-KW"/>
</dbReference>
<dbReference type="PANTHER" id="PTHR43046:SF15">
    <property type="entry name" value="MUTT_NUDIX FAMILY PROTEIN"/>
    <property type="match status" value="1"/>
</dbReference>
<dbReference type="InterPro" id="IPR000086">
    <property type="entry name" value="NUDIX_hydrolase_dom"/>
</dbReference>
<dbReference type="Pfam" id="PF00293">
    <property type="entry name" value="NUDIX"/>
    <property type="match status" value="1"/>
</dbReference>
<name>A0A099K915_COLPS</name>
<dbReference type="SUPFAM" id="SSF55811">
    <property type="entry name" value="Nudix"/>
    <property type="match status" value="1"/>
</dbReference>
<evidence type="ECO:0000256" key="1">
    <source>
        <dbReference type="ARBA" id="ARBA00001946"/>
    </source>
</evidence>
<organism evidence="4 5">
    <name type="scientific">Colwellia psychrerythraea</name>
    <name type="common">Vibrio psychroerythus</name>
    <dbReference type="NCBI Taxonomy" id="28229"/>
    <lineage>
        <taxon>Bacteria</taxon>
        <taxon>Pseudomonadati</taxon>
        <taxon>Pseudomonadota</taxon>
        <taxon>Gammaproteobacteria</taxon>
        <taxon>Alteromonadales</taxon>
        <taxon>Colwelliaceae</taxon>
        <taxon>Colwellia</taxon>
    </lineage>
</organism>
<comment type="cofactor">
    <cofactor evidence="1">
        <name>Mg(2+)</name>
        <dbReference type="ChEBI" id="CHEBI:18420"/>
    </cofactor>
</comment>
<reference evidence="4 5" key="1">
    <citation type="submission" date="2014-08" db="EMBL/GenBank/DDBJ databases">
        <title>Genomic and Phenotypic Diversity of Colwellia psychrerythraea strains from Disparate Marine Basins.</title>
        <authorList>
            <person name="Techtmann S.M."/>
            <person name="Stelling S.C."/>
            <person name="Utturkar S.M."/>
            <person name="Alshibli N."/>
            <person name="Harris A."/>
            <person name="Brown S.D."/>
            <person name="Hazen T.C."/>
        </authorList>
    </citation>
    <scope>NUCLEOTIDE SEQUENCE [LARGE SCALE GENOMIC DNA]</scope>
    <source>
        <strain evidence="4 5">ND2E</strain>
    </source>
</reference>
<accession>A0A099K915</accession>
<proteinExistence type="predicted"/>
<gene>
    <name evidence="4" type="ORF">ND2E_0621</name>
</gene>
<dbReference type="PROSITE" id="PS00893">
    <property type="entry name" value="NUDIX_BOX"/>
    <property type="match status" value="1"/>
</dbReference>
<dbReference type="PROSITE" id="PS51462">
    <property type="entry name" value="NUDIX"/>
    <property type="match status" value="1"/>
</dbReference>
<keyword evidence="2 4" id="KW-0378">Hydrolase</keyword>
<feature type="domain" description="Nudix hydrolase" evidence="3">
    <location>
        <begin position="25"/>
        <end position="160"/>
    </location>
</feature>
<dbReference type="Proteomes" id="UP000029843">
    <property type="component" value="Unassembled WGS sequence"/>
</dbReference>
<dbReference type="EMBL" id="JQED01000055">
    <property type="protein sequence ID" value="KGJ87214.1"/>
    <property type="molecule type" value="Genomic_DNA"/>
</dbReference>
<dbReference type="Gene3D" id="3.90.79.10">
    <property type="entry name" value="Nucleoside Triphosphate Pyrophosphohydrolase"/>
    <property type="match status" value="1"/>
</dbReference>
<dbReference type="InterPro" id="IPR015797">
    <property type="entry name" value="NUDIX_hydrolase-like_dom_sf"/>
</dbReference>
<dbReference type="InterPro" id="IPR020084">
    <property type="entry name" value="NUDIX_hydrolase_CS"/>
</dbReference>